<dbReference type="EMBL" id="JBCNJP010000017">
    <property type="protein sequence ID" value="KAK9065040.1"/>
    <property type="molecule type" value="Genomic_DNA"/>
</dbReference>
<evidence type="ECO:0000256" key="1">
    <source>
        <dbReference type="ARBA" id="ARBA00023125"/>
    </source>
</evidence>
<dbReference type="Pfam" id="PF05699">
    <property type="entry name" value="Dimer_Tnp_hAT"/>
    <property type="match status" value="1"/>
</dbReference>
<sequence length="592" mass="68119">MLSIYLVTSLKNNKKGKERDYMLRIQLKRRRELRTKKVLQKKDPKCVYWKYYDKIVDENGLKGAKCKHYPKTLAADTSTNGTSGLKRHARICPGNPDFKMKDQTTIHLEKKDDVEGGACEIKTLKFCVDYTRKPIAKMIIVDELPFFVVEHEGFRSLMNTVCPYFKAPSRHTIARDCGEIYLEQKAFHKGDDIGRLIQKCLSDWDINHVLTITTDNASSNDSAMSFLKGTLHNLILEGRYLHVRCIAHVINLIVKDGLSSRNKSIERIRNTIRAEKFEAAFKSYDLGDPNFRKELENEIPSPGDWHNAREISKVLEFFKKKTTYASASSYVNVNGYFREMMAIEKKIKVLKGSPIYKIMGNMMEDKFQKYWGHDKFENKLLYFATILDPRQKSRMIGVVYKEILMAEKKAEEKENDIDAKVEKIVGQIKTALEFVFREYELDYEMASTSSLSQFDTNTQVLSDGEDEFVTKFKAVGRSSTYKPKSELQKYLDDDEEEWDNNFDVLKWWKSSSSRYPIVSKMAKDILAIPVSSVASEPAFSTGGRVVDAYRSSLSPPIVEALICTQDWIRKSRRATNEGVDPTKFDDLGNGKN</sequence>
<evidence type="ECO:0008006" key="6">
    <source>
        <dbReference type="Google" id="ProtNLM"/>
    </source>
</evidence>
<dbReference type="InterPro" id="IPR012337">
    <property type="entry name" value="RNaseH-like_sf"/>
</dbReference>
<keyword evidence="1" id="KW-0238">DNA-binding</keyword>
<protein>
    <recommendedName>
        <fullName evidence="6">Transposase</fullName>
    </recommendedName>
</protein>
<comment type="caution">
    <text evidence="4">The sequence shown here is derived from an EMBL/GenBank/DDBJ whole genome shotgun (WGS) entry which is preliminary data.</text>
</comment>
<evidence type="ECO:0000313" key="5">
    <source>
        <dbReference type="Proteomes" id="UP001408789"/>
    </source>
</evidence>
<keyword evidence="5" id="KW-1185">Reference proteome</keyword>
<dbReference type="Proteomes" id="UP001408789">
    <property type="component" value="Unassembled WGS sequence"/>
</dbReference>
<organism evidence="4 5">
    <name type="scientific">Deinandra increscens subsp. villosa</name>
    <dbReference type="NCBI Taxonomy" id="3103831"/>
    <lineage>
        <taxon>Eukaryota</taxon>
        <taxon>Viridiplantae</taxon>
        <taxon>Streptophyta</taxon>
        <taxon>Embryophyta</taxon>
        <taxon>Tracheophyta</taxon>
        <taxon>Spermatophyta</taxon>
        <taxon>Magnoliopsida</taxon>
        <taxon>eudicotyledons</taxon>
        <taxon>Gunneridae</taxon>
        <taxon>Pentapetalae</taxon>
        <taxon>asterids</taxon>
        <taxon>campanulids</taxon>
        <taxon>Asterales</taxon>
        <taxon>Asteraceae</taxon>
        <taxon>Asteroideae</taxon>
        <taxon>Heliantheae alliance</taxon>
        <taxon>Madieae</taxon>
        <taxon>Madiinae</taxon>
        <taxon>Deinandra</taxon>
    </lineage>
</organism>
<evidence type="ECO:0000259" key="3">
    <source>
        <dbReference type="Pfam" id="PF14372"/>
    </source>
</evidence>
<dbReference type="AlphaFoldDB" id="A0AAP0H012"/>
<proteinExistence type="predicted"/>
<dbReference type="SUPFAM" id="SSF53098">
    <property type="entry name" value="Ribonuclease H-like"/>
    <property type="match status" value="1"/>
</dbReference>
<accession>A0AAP0H012</accession>
<dbReference type="SMART" id="SM00614">
    <property type="entry name" value="ZnF_BED"/>
    <property type="match status" value="1"/>
</dbReference>
<dbReference type="GO" id="GO:0046983">
    <property type="term" value="F:protein dimerization activity"/>
    <property type="evidence" value="ECO:0007669"/>
    <property type="project" value="InterPro"/>
</dbReference>
<dbReference type="InterPro" id="IPR025525">
    <property type="entry name" value="hAT-like_transposase_RNase-H"/>
</dbReference>
<evidence type="ECO:0000259" key="2">
    <source>
        <dbReference type="Pfam" id="PF05699"/>
    </source>
</evidence>
<evidence type="ECO:0000313" key="4">
    <source>
        <dbReference type="EMBL" id="KAK9065040.1"/>
    </source>
</evidence>
<dbReference type="GO" id="GO:0003677">
    <property type="term" value="F:DNA binding"/>
    <property type="evidence" value="ECO:0007669"/>
    <property type="project" value="UniProtKB-KW"/>
</dbReference>
<gene>
    <name evidence="4" type="ORF">SSX86_016423</name>
</gene>
<feature type="domain" description="hAT-like transposase RNase-H fold" evidence="3">
    <location>
        <begin position="326"/>
        <end position="424"/>
    </location>
</feature>
<dbReference type="Pfam" id="PF14372">
    <property type="entry name" value="hAT-like_RNase-H"/>
    <property type="match status" value="1"/>
</dbReference>
<dbReference type="SUPFAM" id="SSF140996">
    <property type="entry name" value="Hermes dimerisation domain"/>
    <property type="match status" value="1"/>
</dbReference>
<dbReference type="PANTHER" id="PTHR46481:SF7">
    <property type="entry name" value="ZINC FINGER BED DOMAIN-CONTAINING PROTEIN RICESLEEPER 2-LIKE"/>
    <property type="match status" value="1"/>
</dbReference>
<dbReference type="InterPro" id="IPR052035">
    <property type="entry name" value="ZnF_BED_domain_contain"/>
</dbReference>
<name>A0AAP0H012_9ASTR</name>
<reference evidence="4 5" key="1">
    <citation type="submission" date="2024-04" db="EMBL/GenBank/DDBJ databases">
        <title>The reference genome of an endangered Asteraceae, Deinandra increscens subsp. villosa, native to the Central Coast of California.</title>
        <authorList>
            <person name="Guilliams M."/>
            <person name="Hasenstab-Lehman K."/>
            <person name="Meyer R."/>
            <person name="Mcevoy S."/>
        </authorList>
    </citation>
    <scope>NUCLEOTIDE SEQUENCE [LARGE SCALE GENOMIC DNA]</scope>
    <source>
        <tissue evidence="4">Leaf</tissue>
    </source>
</reference>
<feature type="domain" description="HAT C-terminal dimerisation" evidence="2">
    <location>
        <begin position="486"/>
        <end position="568"/>
    </location>
</feature>
<dbReference type="InterPro" id="IPR008906">
    <property type="entry name" value="HATC_C_dom"/>
</dbReference>
<dbReference type="PANTHER" id="PTHR46481">
    <property type="entry name" value="ZINC FINGER BED DOMAIN-CONTAINING PROTEIN 4"/>
    <property type="match status" value="1"/>
</dbReference>